<evidence type="ECO:0000313" key="6">
    <source>
        <dbReference type="Proteomes" id="UP000199664"/>
    </source>
</evidence>
<dbReference type="Gene3D" id="2.60.200.20">
    <property type="match status" value="1"/>
</dbReference>
<gene>
    <name evidence="5" type="ORF">SAMN04515666_11525</name>
</gene>
<proteinExistence type="predicted"/>
<evidence type="ECO:0000256" key="1">
    <source>
        <dbReference type="SAM" id="Phobius"/>
    </source>
</evidence>
<name>A0A1H7ZLU8_9HYPH</name>
<evidence type="ECO:0000259" key="2">
    <source>
        <dbReference type="Pfam" id="PF16697"/>
    </source>
</evidence>
<keyword evidence="1" id="KW-0472">Membrane</keyword>
<dbReference type="OrthoDB" id="9806163at2"/>
<dbReference type="InterPro" id="IPR008984">
    <property type="entry name" value="SMAD_FHA_dom_sf"/>
</dbReference>
<dbReference type="InterPro" id="IPR053946">
    <property type="entry name" value="YscD_ppl_3rd"/>
</dbReference>
<dbReference type="Pfam" id="PF16697">
    <property type="entry name" value="Yop-YscD_cpl"/>
    <property type="match status" value="1"/>
</dbReference>
<dbReference type="EMBL" id="FOAN01000015">
    <property type="protein sequence ID" value="SEM59360.1"/>
    <property type="molecule type" value="Genomic_DNA"/>
</dbReference>
<keyword evidence="1" id="KW-0812">Transmembrane</keyword>
<feature type="domain" description="YscD cytoplasmic" evidence="2">
    <location>
        <begin position="29"/>
        <end position="115"/>
    </location>
</feature>
<dbReference type="STRING" id="1036779.SAMN04515666_11525"/>
<dbReference type="Pfam" id="PF21934">
    <property type="entry name" value="Yop-YscD_ppl_3rd"/>
    <property type="match status" value="1"/>
</dbReference>
<keyword evidence="6" id="KW-1185">Reference proteome</keyword>
<dbReference type="InterPro" id="IPR057770">
    <property type="entry name" value="YscD/Y4YQ_C"/>
</dbReference>
<dbReference type="InterPro" id="IPR032030">
    <property type="entry name" value="YscD_cytoplasmic_dom"/>
</dbReference>
<reference evidence="6" key="1">
    <citation type="submission" date="2016-10" db="EMBL/GenBank/DDBJ databases">
        <authorList>
            <person name="Varghese N."/>
            <person name="Submissions S."/>
        </authorList>
    </citation>
    <scope>NUCLEOTIDE SEQUENCE [LARGE SCALE GENOMIC DNA]</scope>
    <source>
        <strain evidence="6">LMG 26383,CCUG 61248,R- 45681</strain>
    </source>
</reference>
<dbReference type="AlphaFoldDB" id="A0A1H7ZLU8"/>
<dbReference type="CDD" id="cd00060">
    <property type="entry name" value="FHA"/>
    <property type="match status" value="1"/>
</dbReference>
<dbReference type="RefSeq" id="WP_091842612.1">
    <property type="nucleotide sequence ID" value="NZ_FOAN01000015.1"/>
</dbReference>
<evidence type="ECO:0000259" key="3">
    <source>
        <dbReference type="Pfam" id="PF21934"/>
    </source>
</evidence>
<protein>
    <submittedName>
        <fullName evidence="5">Inner membrane component of T3SS</fullName>
    </submittedName>
</protein>
<keyword evidence="1" id="KW-1133">Transmembrane helix</keyword>
<dbReference type="SUPFAM" id="SSF49879">
    <property type="entry name" value="SMAD/FHA domain"/>
    <property type="match status" value="1"/>
</dbReference>
<evidence type="ECO:0000259" key="4">
    <source>
        <dbReference type="Pfam" id="PF23893"/>
    </source>
</evidence>
<accession>A0A1H7ZLU8</accession>
<organism evidence="5 6">
    <name type="scientific">Bosea lupini</name>
    <dbReference type="NCBI Taxonomy" id="1036779"/>
    <lineage>
        <taxon>Bacteria</taxon>
        <taxon>Pseudomonadati</taxon>
        <taxon>Pseudomonadota</taxon>
        <taxon>Alphaproteobacteria</taxon>
        <taxon>Hyphomicrobiales</taxon>
        <taxon>Boseaceae</taxon>
        <taxon>Bosea</taxon>
    </lineage>
</organism>
<sequence length="306" mass="31686">MTTASLASQPGRELASIPAREIGLFIEGGLHQGARLTLDSGSYRVGSAADCDIILHDDGVAPQHATLRIVDGEMRLEAVGAAIALDLQRRRILPAGSGVKPILPATIWIGQARLKLTSGAKTKGQGGPMMALAIAGVVAATGLMAAYAMASRQSPAAFVSEDRGATSTTAARIAVDQAPMAAEGLRRMLAASGLSGIVVTASGERVLASGAVEAAQAQGWAAAQQAFDAAHGGRIQLGSEVRVTQREDGPKVALQAVWLGENPYVLTADGSRHHQGAFLDNGWTIRSISKDGVTFARGERNFTLTF</sequence>
<evidence type="ECO:0000313" key="5">
    <source>
        <dbReference type="EMBL" id="SEM59360.1"/>
    </source>
</evidence>
<dbReference type="Proteomes" id="UP000199664">
    <property type="component" value="Unassembled WGS sequence"/>
</dbReference>
<feature type="transmembrane region" description="Helical" evidence="1">
    <location>
        <begin position="130"/>
        <end position="150"/>
    </location>
</feature>
<dbReference type="Pfam" id="PF23893">
    <property type="entry name" value="Y4YQ_C"/>
    <property type="match status" value="1"/>
</dbReference>
<feature type="domain" description="YscD/Y4YQ C-terminal" evidence="4">
    <location>
        <begin position="253"/>
        <end position="304"/>
    </location>
</feature>
<feature type="domain" description="YscD-like Bon-like" evidence="3">
    <location>
        <begin position="183"/>
        <end position="241"/>
    </location>
</feature>